<dbReference type="Proteomes" id="UP000319004">
    <property type="component" value="Chromosome"/>
</dbReference>
<dbReference type="KEGG" id="snep:Enr13x_09560"/>
<protein>
    <submittedName>
        <fullName evidence="1">Uncharacterized protein</fullName>
    </submittedName>
</protein>
<reference evidence="1 2" key="1">
    <citation type="submission" date="2019-03" db="EMBL/GenBank/DDBJ databases">
        <title>Deep-cultivation of Planctomycetes and their phenomic and genomic characterization uncovers novel biology.</title>
        <authorList>
            <person name="Wiegand S."/>
            <person name="Jogler M."/>
            <person name="Boedeker C."/>
            <person name="Pinto D."/>
            <person name="Vollmers J."/>
            <person name="Rivas-Marin E."/>
            <person name="Kohn T."/>
            <person name="Peeters S.H."/>
            <person name="Heuer A."/>
            <person name="Rast P."/>
            <person name="Oberbeckmann S."/>
            <person name="Bunk B."/>
            <person name="Jeske O."/>
            <person name="Meyerdierks A."/>
            <person name="Storesund J.E."/>
            <person name="Kallscheuer N."/>
            <person name="Luecker S."/>
            <person name="Lage O.M."/>
            <person name="Pohl T."/>
            <person name="Merkel B.J."/>
            <person name="Hornburger P."/>
            <person name="Mueller R.-W."/>
            <person name="Bruemmer F."/>
            <person name="Labrenz M."/>
            <person name="Spormann A.M."/>
            <person name="Op den Camp H."/>
            <person name="Overmann J."/>
            <person name="Amann R."/>
            <person name="Jetten M.S.M."/>
            <person name="Mascher T."/>
            <person name="Medema M.H."/>
            <person name="Devos D.P."/>
            <person name="Kaster A.-K."/>
            <person name="Ovreas L."/>
            <person name="Rohde M."/>
            <person name="Galperin M.Y."/>
            <person name="Jogler C."/>
        </authorList>
    </citation>
    <scope>NUCLEOTIDE SEQUENCE [LARGE SCALE GENOMIC DNA]</scope>
    <source>
        <strain evidence="1 2">Enr13</strain>
    </source>
</reference>
<name>A0A518HJU5_9BACT</name>
<sequence>MDHQELETVVGYAVFDTFEECYEYNENACMIANSQENALAVMQRSFSAAEDCRIDAITFRDIMSDFGGSCGEYAMERHVYRTFKRIAELNNVTFTSEAYEGLETLLVVEVDGVKRRDD</sequence>
<dbReference type="RefSeq" id="WP_145384902.1">
    <property type="nucleotide sequence ID" value="NZ_CP037423.1"/>
</dbReference>
<evidence type="ECO:0000313" key="2">
    <source>
        <dbReference type="Proteomes" id="UP000319004"/>
    </source>
</evidence>
<dbReference type="OrthoDB" id="9855513at2"/>
<evidence type="ECO:0000313" key="1">
    <source>
        <dbReference type="EMBL" id="QDV41118.1"/>
    </source>
</evidence>
<dbReference type="AlphaFoldDB" id="A0A518HJU5"/>
<keyword evidence="2" id="KW-1185">Reference proteome</keyword>
<organism evidence="1 2">
    <name type="scientific">Stieleria neptunia</name>
    <dbReference type="NCBI Taxonomy" id="2527979"/>
    <lineage>
        <taxon>Bacteria</taxon>
        <taxon>Pseudomonadati</taxon>
        <taxon>Planctomycetota</taxon>
        <taxon>Planctomycetia</taxon>
        <taxon>Pirellulales</taxon>
        <taxon>Pirellulaceae</taxon>
        <taxon>Stieleria</taxon>
    </lineage>
</organism>
<dbReference type="EMBL" id="CP037423">
    <property type="protein sequence ID" value="QDV41118.1"/>
    <property type="molecule type" value="Genomic_DNA"/>
</dbReference>
<accession>A0A518HJU5</accession>
<gene>
    <name evidence="1" type="ORF">Enr13x_09560</name>
</gene>
<proteinExistence type="predicted"/>